<evidence type="ECO:0000313" key="2">
    <source>
        <dbReference type="WBParaSite" id="scaffold5_cov277.g9"/>
    </source>
</evidence>
<evidence type="ECO:0000313" key="1">
    <source>
        <dbReference type="Proteomes" id="UP000887561"/>
    </source>
</evidence>
<organism evidence="1 2">
    <name type="scientific">Meloidogyne javanica</name>
    <name type="common">Root-knot nematode worm</name>
    <dbReference type="NCBI Taxonomy" id="6303"/>
    <lineage>
        <taxon>Eukaryota</taxon>
        <taxon>Metazoa</taxon>
        <taxon>Ecdysozoa</taxon>
        <taxon>Nematoda</taxon>
        <taxon>Chromadorea</taxon>
        <taxon>Rhabditida</taxon>
        <taxon>Tylenchina</taxon>
        <taxon>Tylenchomorpha</taxon>
        <taxon>Tylenchoidea</taxon>
        <taxon>Meloidogynidae</taxon>
        <taxon>Meloidogyninae</taxon>
        <taxon>Meloidogyne</taxon>
        <taxon>Meloidogyne incognita group</taxon>
    </lineage>
</organism>
<dbReference type="AlphaFoldDB" id="A0A915MX35"/>
<sequence length="332" mass="38825">MSSPYNKRGGHIHAIVLAVGAGKVDDEIIKELFVDKASESLTLFVNQCPDNSLFCHLFNNARKQSLNGMHKFLRISDDDIYYENNRTEFVITFVNNKEERKLQNDTKWIESFMRKISKNLNIKEQNASILYNLSLFKTYEYLEELLKNNNEKEHNIFNQTFIILKKWAKAHCVYNSQFGFLDGTSISLMLTKYKHFIVFSCITEEEAGQGNFCGFLENLDKINEKIEKINQIEIYHIGLKTEDCPTEIQKIKNEDGQEFDFEEKELEILYFCTSWLAGIKGKDEFMDKDLLKFEIEEGVKTTGVTEDLKIFVILQEEIENWGFEVNQDVELM</sequence>
<dbReference type="Proteomes" id="UP000887561">
    <property type="component" value="Unplaced"/>
</dbReference>
<reference evidence="2" key="1">
    <citation type="submission" date="2022-11" db="UniProtKB">
        <authorList>
            <consortium name="WormBaseParasite"/>
        </authorList>
    </citation>
    <scope>IDENTIFICATION</scope>
</reference>
<dbReference type="Gene3D" id="1.10.1410.10">
    <property type="match status" value="1"/>
</dbReference>
<keyword evidence="1" id="KW-1185">Reference proteome</keyword>
<name>A0A915MX35_MELJA</name>
<accession>A0A915MX35</accession>
<dbReference type="SUPFAM" id="SSF81631">
    <property type="entry name" value="PAP/OAS1 substrate-binding domain"/>
    <property type="match status" value="1"/>
</dbReference>
<dbReference type="WBParaSite" id="scaffold5_cov277.g9">
    <property type="protein sequence ID" value="scaffold5_cov277.g9"/>
    <property type="gene ID" value="scaffold5_cov277.g9"/>
</dbReference>
<protein>
    <submittedName>
        <fullName evidence="2">Uncharacterized protein</fullName>
    </submittedName>
</protein>
<proteinExistence type="predicted"/>